<organism evidence="4 6">
    <name type="scientific">Ficus carica</name>
    <name type="common">Common fig</name>
    <dbReference type="NCBI Taxonomy" id="3494"/>
    <lineage>
        <taxon>Eukaryota</taxon>
        <taxon>Viridiplantae</taxon>
        <taxon>Streptophyta</taxon>
        <taxon>Embryophyta</taxon>
        <taxon>Tracheophyta</taxon>
        <taxon>Spermatophyta</taxon>
        <taxon>Magnoliopsida</taxon>
        <taxon>eudicotyledons</taxon>
        <taxon>Gunneridae</taxon>
        <taxon>Pentapetalae</taxon>
        <taxon>rosids</taxon>
        <taxon>fabids</taxon>
        <taxon>Rosales</taxon>
        <taxon>Moraceae</taxon>
        <taxon>Ficeae</taxon>
        <taxon>Ficus</taxon>
    </lineage>
</organism>
<evidence type="ECO:0000313" key="5">
    <source>
        <dbReference type="EMBL" id="GMN21132.1"/>
    </source>
</evidence>
<comment type="caution">
    <text evidence="4">The sequence shown here is derived from an EMBL/GenBank/DDBJ whole genome shotgun (WGS) entry which is preliminary data.</text>
</comment>
<proteinExistence type="predicted"/>
<dbReference type="EMBL" id="BTGU01001313">
    <property type="protein sequence ID" value="GMN21132.1"/>
    <property type="molecule type" value="Genomic_DNA"/>
</dbReference>
<dbReference type="Proteomes" id="UP001187192">
    <property type="component" value="Unassembled WGS sequence"/>
</dbReference>
<evidence type="ECO:0000256" key="1">
    <source>
        <dbReference type="SAM" id="MobiDB-lite"/>
    </source>
</evidence>
<name>A0AA88CI16_FICCA</name>
<reference evidence="4" key="1">
    <citation type="submission" date="2023-07" db="EMBL/GenBank/DDBJ databases">
        <title>draft genome sequence of fig (Ficus carica).</title>
        <authorList>
            <person name="Takahashi T."/>
            <person name="Nishimura K."/>
        </authorList>
    </citation>
    <scope>NUCLEOTIDE SEQUENCE</scope>
</reference>
<evidence type="ECO:0000313" key="6">
    <source>
        <dbReference type="Proteomes" id="UP001187192"/>
    </source>
</evidence>
<feature type="compositionally biased region" description="Basic residues" evidence="1">
    <location>
        <begin position="52"/>
        <end position="69"/>
    </location>
</feature>
<protein>
    <submittedName>
        <fullName evidence="4">Uncharacterized protein</fullName>
    </submittedName>
</protein>
<dbReference type="AlphaFoldDB" id="A0AA88CI16"/>
<evidence type="ECO:0000313" key="3">
    <source>
        <dbReference type="EMBL" id="GMN21106.1"/>
    </source>
</evidence>
<evidence type="ECO:0000313" key="2">
    <source>
        <dbReference type="EMBL" id="GMN21093.1"/>
    </source>
</evidence>
<sequence>MEVTLLSLKKNSHGLDGNTGREWRWRQRWRKKEREVIAAVRRRFGKKGESGRRRRHRRLRERGKRRRGRWAGEGDSG</sequence>
<dbReference type="EMBL" id="BTGU01001311">
    <property type="protein sequence ID" value="GMN21106.1"/>
    <property type="molecule type" value="Genomic_DNA"/>
</dbReference>
<keyword evidence="6" id="KW-1185">Reference proteome</keyword>
<dbReference type="EMBL" id="BTGU01001312">
    <property type="protein sequence ID" value="GMN21113.1"/>
    <property type="molecule type" value="Genomic_DNA"/>
</dbReference>
<dbReference type="EMBL" id="BTGU01001310">
    <property type="protein sequence ID" value="GMN21093.1"/>
    <property type="molecule type" value="Genomic_DNA"/>
</dbReference>
<feature type="region of interest" description="Disordered" evidence="1">
    <location>
        <begin position="44"/>
        <end position="77"/>
    </location>
</feature>
<evidence type="ECO:0000313" key="4">
    <source>
        <dbReference type="EMBL" id="GMN21113.1"/>
    </source>
</evidence>
<gene>
    <name evidence="2" type="ORF">TIFTF001_040025</name>
    <name evidence="3" type="ORF">TIFTF001_040029</name>
    <name evidence="4" type="ORF">TIFTF001_040031</name>
    <name evidence="5" type="ORF">TIFTF001_040035</name>
</gene>
<accession>A0AA88CI16</accession>